<evidence type="ECO:0000313" key="2">
    <source>
        <dbReference type="Proteomes" id="UP000653305"/>
    </source>
</evidence>
<organism evidence="1 2">
    <name type="scientific">Phtheirospermum japonicum</name>
    <dbReference type="NCBI Taxonomy" id="374723"/>
    <lineage>
        <taxon>Eukaryota</taxon>
        <taxon>Viridiplantae</taxon>
        <taxon>Streptophyta</taxon>
        <taxon>Embryophyta</taxon>
        <taxon>Tracheophyta</taxon>
        <taxon>Spermatophyta</taxon>
        <taxon>Magnoliopsida</taxon>
        <taxon>eudicotyledons</taxon>
        <taxon>Gunneridae</taxon>
        <taxon>Pentapetalae</taxon>
        <taxon>asterids</taxon>
        <taxon>lamiids</taxon>
        <taxon>Lamiales</taxon>
        <taxon>Orobanchaceae</taxon>
        <taxon>Orobanchaceae incertae sedis</taxon>
        <taxon>Phtheirospermum</taxon>
    </lineage>
</organism>
<keyword evidence="2" id="KW-1185">Reference proteome</keyword>
<name>A0A830CY36_9LAMI</name>
<dbReference type="OrthoDB" id="2012664at2759"/>
<dbReference type="AlphaFoldDB" id="A0A830CY36"/>
<evidence type="ECO:0008006" key="3">
    <source>
        <dbReference type="Google" id="ProtNLM"/>
    </source>
</evidence>
<comment type="caution">
    <text evidence="1">The sequence shown here is derived from an EMBL/GenBank/DDBJ whole genome shotgun (WGS) entry which is preliminary data.</text>
</comment>
<dbReference type="Proteomes" id="UP000653305">
    <property type="component" value="Unassembled WGS sequence"/>
</dbReference>
<evidence type="ECO:0000313" key="1">
    <source>
        <dbReference type="EMBL" id="GFP99995.1"/>
    </source>
</evidence>
<dbReference type="EMBL" id="BMAC01000600">
    <property type="protein sequence ID" value="GFP99995.1"/>
    <property type="molecule type" value="Genomic_DNA"/>
</dbReference>
<sequence>MRAHRVPILGASASKCRGVCLDSDAPRGASAQTKKSLVRFEFRHGPPQAPLFATTREAKYSRVQAENTLDLTWIRSMVKKDPASKDIFLPRLGNSMSHRRGHFNNHSLIAKEDDAVPTEDKGNQMSAKETRRLMALDVGRFFVENGIPFNVAHSPSYYQEVATPDAIVDHVTKTWAQIGVSILSDGWKDIRGRSLINFLVNKPYGTEKIGSLPQHKNALLKAKKSTIDQKWEFQMYRHLHASAYSLKPYFQYDDGFSTHVEVNRVSTRAWRN</sequence>
<accession>A0A830CY36</accession>
<proteinExistence type="predicted"/>
<protein>
    <recommendedName>
        <fullName evidence="3">DUF659 domain-containing protein</fullName>
    </recommendedName>
</protein>
<reference evidence="1" key="1">
    <citation type="submission" date="2020-07" db="EMBL/GenBank/DDBJ databases">
        <title>Ethylene signaling mediates host invasion by parasitic plants.</title>
        <authorList>
            <person name="Yoshida S."/>
        </authorList>
    </citation>
    <scope>NUCLEOTIDE SEQUENCE</scope>
    <source>
        <strain evidence="1">Okayama</strain>
    </source>
</reference>
<gene>
    <name evidence="1" type="ORF">PHJA_002143600</name>
</gene>